<dbReference type="InterPro" id="IPR023753">
    <property type="entry name" value="FAD/NAD-binding_dom"/>
</dbReference>
<feature type="transmembrane region" description="Helical" evidence="10">
    <location>
        <begin position="238"/>
        <end position="257"/>
    </location>
</feature>
<accession>A0ABS8WB25</accession>
<keyword evidence="7" id="KW-1015">Disulfide bond</keyword>
<feature type="domain" description="Pyridine nucleotide-disulphide oxidoreductase dimerisation" evidence="11">
    <location>
        <begin position="577"/>
        <end position="685"/>
    </location>
</feature>
<dbReference type="EMBL" id="JAIMJA010000010">
    <property type="protein sequence ID" value="MCE2595448.1"/>
    <property type="molecule type" value="Genomic_DNA"/>
</dbReference>
<comment type="similarity">
    <text evidence="2 9">Belongs to the class-I pyridine nucleotide-disulfide oxidoreductase family.</text>
</comment>
<keyword evidence="6 9" id="KW-0560">Oxidoreductase</keyword>
<evidence type="ECO:0000256" key="7">
    <source>
        <dbReference type="ARBA" id="ARBA00023157"/>
    </source>
</evidence>
<evidence type="ECO:0000256" key="2">
    <source>
        <dbReference type="ARBA" id="ARBA00007532"/>
    </source>
</evidence>
<feature type="transmembrane region" description="Helical" evidence="10">
    <location>
        <begin position="49"/>
        <end position="81"/>
    </location>
</feature>
<dbReference type="Pfam" id="PF09335">
    <property type="entry name" value="VTT_dom"/>
    <property type="match status" value="1"/>
</dbReference>
<keyword evidence="10" id="KW-1133">Transmembrane helix</keyword>
<dbReference type="Pfam" id="PF02852">
    <property type="entry name" value="Pyr_redox_dim"/>
    <property type="match status" value="1"/>
</dbReference>
<keyword evidence="4 9" id="KW-0274">FAD</keyword>
<dbReference type="SUPFAM" id="SSF55424">
    <property type="entry name" value="FAD/NAD-linked reductases, dimerisation (C-terminal) domain"/>
    <property type="match status" value="1"/>
</dbReference>
<dbReference type="PRINTS" id="PR00411">
    <property type="entry name" value="PNDRDTASEI"/>
</dbReference>
<feature type="transmembrane region" description="Helical" evidence="10">
    <location>
        <begin position="6"/>
        <end position="28"/>
    </location>
</feature>
<keyword evidence="5" id="KW-0521">NADP</keyword>
<dbReference type="InterPro" id="IPR004099">
    <property type="entry name" value="Pyr_nucl-diS_OxRdtase_dimer"/>
</dbReference>
<evidence type="ECO:0000259" key="13">
    <source>
        <dbReference type="Pfam" id="PF09335"/>
    </source>
</evidence>
<dbReference type="SUPFAM" id="SSF51905">
    <property type="entry name" value="FAD/NAD(P)-binding domain"/>
    <property type="match status" value="1"/>
</dbReference>
<dbReference type="Pfam" id="PF07992">
    <property type="entry name" value="Pyr_redox_2"/>
    <property type="match status" value="1"/>
</dbReference>
<dbReference type="InterPro" id="IPR012999">
    <property type="entry name" value="Pyr_OxRdtase_I_AS"/>
</dbReference>
<feature type="transmembrane region" description="Helical" evidence="10">
    <location>
        <begin position="139"/>
        <end position="159"/>
    </location>
</feature>
<evidence type="ECO:0000259" key="11">
    <source>
        <dbReference type="Pfam" id="PF02852"/>
    </source>
</evidence>
<evidence type="ECO:0000256" key="10">
    <source>
        <dbReference type="SAM" id="Phobius"/>
    </source>
</evidence>
<name>A0ABS8WB25_9GAMM</name>
<evidence type="ECO:0000256" key="9">
    <source>
        <dbReference type="RuleBase" id="RU003691"/>
    </source>
</evidence>
<evidence type="ECO:0000256" key="6">
    <source>
        <dbReference type="ARBA" id="ARBA00023002"/>
    </source>
</evidence>
<keyword evidence="3 9" id="KW-0285">Flavoprotein</keyword>
<dbReference type="Proteomes" id="UP001201273">
    <property type="component" value="Unassembled WGS sequence"/>
</dbReference>
<evidence type="ECO:0000313" key="14">
    <source>
        <dbReference type="EMBL" id="MCE2595448.1"/>
    </source>
</evidence>
<keyword evidence="8 9" id="KW-0676">Redox-active center</keyword>
<comment type="cofactor">
    <cofactor evidence="1">
        <name>FAD</name>
        <dbReference type="ChEBI" id="CHEBI:57692"/>
    </cofactor>
</comment>
<evidence type="ECO:0000256" key="3">
    <source>
        <dbReference type="ARBA" id="ARBA00022630"/>
    </source>
</evidence>
<evidence type="ECO:0000256" key="5">
    <source>
        <dbReference type="ARBA" id="ARBA00022857"/>
    </source>
</evidence>
<reference evidence="14 15" key="1">
    <citation type="journal article" date="2022" name="Environ. Microbiol. Rep.">
        <title>Eco-phylogenetic analyses reveal divergent evolution of vitamin B12 metabolism in the marine bacterial family 'Psychromonadaceae'.</title>
        <authorList>
            <person name="Jin X."/>
            <person name="Yang Y."/>
            <person name="Cao H."/>
            <person name="Gao B."/>
            <person name="Zhao Z."/>
        </authorList>
    </citation>
    <scope>NUCLEOTIDE SEQUENCE [LARGE SCALE GENOMIC DNA]</scope>
    <source>
        <strain evidence="14 15">MKS20</strain>
    </source>
</reference>
<dbReference type="PROSITE" id="PS00076">
    <property type="entry name" value="PYRIDINE_REDOX_1"/>
    <property type="match status" value="1"/>
</dbReference>
<dbReference type="InterPro" id="IPR016156">
    <property type="entry name" value="FAD/NAD-linked_Rdtase_dimer_sf"/>
</dbReference>
<evidence type="ECO:0000256" key="4">
    <source>
        <dbReference type="ARBA" id="ARBA00022827"/>
    </source>
</evidence>
<gene>
    <name evidence="14" type="ORF">K6Y31_11530</name>
</gene>
<dbReference type="Gene3D" id="3.50.50.60">
    <property type="entry name" value="FAD/NAD(P)-binding domain"/>
    <property type="match status" value="2"/>
</dbReference>
<feature type="domain" description="VTT" evidence="13">
    <location>
        <begin position="71"/>
        <end position="184"/>
    </location>
</feature>
<feature type="domain" description="FAD/NAD(P)-binding" evidence="12">
    <location>
        <begin position="238"/>
        <end position="555"/>
    </location>
</feature>
<dbReference type="Gene3D" id="3.30.390.30">
    <property type="match status" value="1"/>
</dbReference>
<evidence type="ECO:0000256" key="1">
    <source>
        <dbReference type="ARBA" id="ARBA00001974"/>
    </source>
</evidence>
<feature type="transmembrane region" description="Helical" evidence="10">
    <location>
        <begin position="87"/>
        <end position="109"/>
    </location>
</feature>
<sequence>MKLNKWLLVVAILVLAVLFFSLEINQYLTLDYIQQQHFELQQAVEQRHLLYTLGFFVAYVLITAGSLPGAAILTLLAGALFGLAEGFIIVSFASSIGATLAFLVARYLLRERLQAKWGHKLRQFNQGIDKQGAQYLLSLRLLPVVPFFLINLLMGLTSIKTRTFYWVSQLGMIPGTLVYVNAGTELSKISSLQDIASPSLWFAFALLALLPHLLKWATARYQQYKRYKPYPKPNKFDYNLVVIGAGAGGLVSSYIAATVNAKVTIIEQHKMGGDCLNTGCVPSKALLRSAHFAAELNKATALGFAPIASKVDFKAVMDRVHNVIKQVEPHDSIERYSKLGVNCLQGKATIKTPYAVELNGQTLLTENIIIATGAKPFVPPIKGLDQVEYLTSDSLWQLEQLPPRLLVVGAGPIGCELAQAFARLGSRVTMIDVANQLLPREDPSVSSILLKQFQQEGIQCLLGVTLDYFSHDTDGQWAHYQTAQGEQRISFDKVLIAVGRKANTEGFGLENLGIKLEANGTIKLDPYLRTEYPNIFAVGDVAGPMQFTHFAAHQAWYASVNALFGRFKKFKADYRVIPSVTYCDPPIAQVGINETRAKADNIPYEVTEFALDELDRAIADSAKQGVVRVLTVPKKDTILGVTIVGQHAGETIGEFVLAMKHGLGLNKVLGTVHAYPTMLEANKYAAGAWKQKHKPTRILALLKRYFTSRRG</sequence>
<dbReference type="PANTHER" id="PTHR43014:SF2">
    <property type="entry name" value="MERCURIC REDUCTASE"/>
    <property type="match status" value="1"/>
</dbReference>
<keyword evidence="10" id="KW-0812">Transmembrane</keyword>
<keyword evidence="15" id="KW-1185">Reference proteome</keyword>
<dbReference type="InterPro" id="IPR032816">
    <property type="entry name" value="VTT_dom"/>
</dbReference>
<organism evidence="14 15">
    <name type="scientific">Motilimonas cestriensis</name>
    <dbReference type="NCBI Taxonomy" id="2742685"/>
    <lineage>
        <taxon>Bacteria</taxon>
        <taxon>Pseudomonadati</taxon>
        <taxon>Pseudomonadota</taxon>
        <taxon>Gammaproteobacteria</taxon>
        <taxon>Alteromonadales</taxon>
        <taxon>Alteromonadales genera incertae sedis</taxon>
        <taxon>Motilimonas</taxon>
    </lineage>
</organism>
<dbReference type="PANTHER" id="PTHR43014">
    <property type="entry name" value="MERCURIC REDUCTASE"/>
    <property type="match status" value="1"/>
</dbReference>
<dbReference type="InterPro" id="IPR036188">
    <property type="entry name" value="FAD/NAD-bd_sf"/>
</dbReference>
<proteinExistence type="inferred from homology"/>
<evidence type="ECO:0000313" key="15">
    <source>
        <dbReference type="Proteomes" id="UP001201273"/>
    </source>
</evidence>
<evidence type="ECO:0000256" key="8">
    <source>
        <dbReference type="ARBA" id="ARBA00023284"/>
    </source>
</evidence>
<feature type="transmembrane region" description="Helical" evidence="10">
    <location>
        <begin position="200"/>
        <end position="217"/>
    </location>
</feature>
<dbReference type="RefSeq" id="WP_233052928.1">
    <property type="nucleotide sequence ID" value="NZ_JAIMJA010000010.1"/>
</dbReference>
<protein>
    <submittedName>
        <fullName evidence="14">FAD-dependent oxidoreductase</fullName>
    </submittedName>
</protein>
<dbReference type="PRINTS" id="PR00368">
    <property type="entry name" value="FADPNR"/>
</dbReference>
<comment type="caution">
    <text evidence="14">The sequence shown here is derived from an EMBL/GenBank/DDBJ whole genome shotgun (WGS) entry which is preliminary data.</text>
</comment>
<keyword evidence="10" id="KW-0472">Membrane</keyword>
<evidence type="ECO:0000259" key="12">
    <source>
        <dbReference type="Pfam" id="PF07992"/>
    </source>
</evidence>